<evidence type="ECO:0000259" key="4">
    <source>
        <dbReference type="Pfam" id="PF10374"/>
    </source>
</evidence>
<evidence type="ECO:0000313" key="5">
    <source>
        <dbReference type="EMBL" id="CDG68365.1"/>
    </source>
</evidence>
<dbReference type="Pfam" id="PF10373">
    <property type="entry name" value="EST1_DNA_bind"/>
    <property type="match status" value="1"/>
</dbReference>
<keyword evidence="1" id="KW-0866">Nonsense-mediated mRNA decay</keyword>
<evidence type="ECO:0000259" key="3">
    <source>
        <dbReference type="Pfam" id="PF10373"/>
    </source>
</evidence>
<dbReference type="Pfam" id="PF10374">
    <property type="entry name" value="EST1"/>
    <property type="match status" value="1"/>
</dbReference>
<dbReference type="OrthoDB" id="69928at2759"/>
<feature type="compositionally biased region" description="Polar residues" evidence="2">
    <location>
        <begin position="631"/>
        <end position="651"/>
    </location>
</feature>
<dbReference type="InterPro" id="IPR011990">
    <property type="entry name" value="TPR-like_helical_dom_sf"/>
</dbReference>
<dbReference type="GO" id="GO:0000184">
    <property type="term" value="P:nuclear-transcribed mRNA catabolic process, nonsense-mediated decay"/>
    <property type="evidence" value="ECO:0007669"/>
    <property type="project" value="UniProtKB-KW"/>
</dbReference>
<dbReference type="PANTHER" id="PTHR15696:SF5">
    <property type="entry name" value="NONSENSE-MEDIATED MRNA DECAY FACTOR SMG7"/>
    <property type="match status" value="1"/>
</dbReference>
<evidence type="ECO:0000256" key="2">
    <source>
        <dbReference type="SAM" id="MobiDB-lite"/>
    </source>
</evidence>
<proteinExistence type="evidence at transcript level"/>
<feature type="domain" description="Telomerase activating protein Est1-like N-terminal" evidence="4">
    <location>
        <begin position="73"/>
        <end position="185"/>
    </location>
</feature>
<dbReference type="EMBL" id="HAAD01002133">
    <property type="protein sequence ID" value="CDG68365.1"/>
    <property type="molecule type" value="mRNA"/>
</dbReference>
<dbReference type="GO" id="GO:0005697">
    <property type="term" value="C:telomerase holoenzyme complex"/>
    <property type="evidence" value="ECO:0007669"/>
    <property type="project" value="TreeGrafter"/>
</dbReference>
<feature type="region of interest" description="Disordered" evidence="2">
    <location>
        <begin position="624"/>
        <end position="651"/>
    </location>
</feature>
<protein>
    <submittedName>
        <fullName evidence="5">Protein SMG7</fullName>
    </submittedName>
</protein>
<dbReference type="GO" id="GO:0042162">
    <property type="term" value="F:telomeric DNA binding"/>
    <property type="evidence" value="ECO:0007669"/>
    <property type="project" value="TreeGrafter"/>
</dbReference>
<feature type="non-terminal residue" evidence="5">
    <location>
        <position position="1"/>
    </location>
</feature>
<accession>T2M8V2</accession>
<dbReference type="InterPro" id="IPR045153">
    <property type="entry name" value="Est1/Ebs1-like"/>
</dbReference>
<evidence type="ECO:0000256" key="1">
    <source>
        <dbReference type="ARBA" id="ARBA00023161"/>
    </source>
</evidence>
<dbReference type="GO" id="GO:0070034">
    <property type="term" value="F:telomerase RNA binding"/>
    <property type="evidence" value="ECO:0007669"/>
    <property type="project" value="TreeGrafter"/>
</dbReference>
<dbReference type="InterPro" id="IPR018834">
    <property type="entry name" value="DNA/RNA-bd_Est1-type"/>
</dbReference>
<dbReference type="SUPFAM" id="SSF48452">
    <property type="entry name" value="TPR-like"/>
    <property type="match status" value="1"/>
</dbReference>
<gene>
    <name evidence="5" type="primary">SMG7</name>
</gene>
<dbReference type="InterPro" id="IPR019458">
    <property type="entry name" value="Est1-like_N"/>
</dbReference>
<reference evidence="5" key="1">
    <citation type="journal article" date="2013" name="Genome Biol. Evol.">
        <title>Punctuated emergences of genetic and phenotypic innovations in eumetazoan, bilaterian, euteleostome, and hominidae ancestors.</title>
        <authorList>
            <person name="Wenger Y."/>
            <person name="Galliot B."/>
        </authorList>
    </citation>
    <scope>NUCLEOTIDE SEQUENCE</scope>
    <source>
        <tissue evidence="5">Whole animals</tissue>
    </source>
</reference>
<dbReference type="AlphaFoldDB" id="T2M8V2"/>
<dbReference type="PANTHER" id="PTHR15696">
    <property type="entry name" value="SMG-7 SUPPRESSOR WITH MORPHOLOGICAL EFFECT ON GENITALIA PROTEIN 7"/>
    <property type="match status" value="1"/>
</dbReference>
<feature type="domain" description="DNA/RNA-binding" evidence="3">
    <location>
        <begin position="189"/>
        <end position="450"/>
    </location>
</feature>
<name>T2M8V2_HYDVU</name>
<organism evidence="5">
    <name type="scientific">Hydra vulgaris</name>
    <name type="common">Hydra</name>
    <name type="synonym">Hydra attenuata</name>
    <dbReference type="NCBI Taxonomy" id="6087"/>
    <lineage>
        <taxon>Eukaryota</taxon>
        <taxon>Metazoa</taxon>
        <taxon>Cnidaria</taxon>
        <taxon>Hydrozoa</taxon>
        <taxon>Hydroidolina</taxon>
        <taxon>Anthoathecata</taxon>
        <taxon>Aplanulata</taxon>
        <taxon>Hydridae</taxon>
        <taxon>Hydra</taxon>
    </lineage>
</organism>
<dbReference type="Gene3D" id="1.25.40.10">
    <property type="entry name" value="Tetratricopeptide repeat domain"/>
    <property type="match status" value="1"/>
</dbReference>
<sequence length="838" mass="94065">FTAKNKYKMVSASTTASSCSQLLRQCEALKAAILGKSNEATNVLSDEFVSRQRLETIYKNLLLTDIQFALDNKVELELWNHAFKGHIDILRQRIKEKKLNTEKNELQAKLSLFIDTSSGFYFQLLQDFCERYDLDLPYHGKASQFGILNVNKKLYSGTKPKMNSCLYICQDCLVHLGDLARYRNDLQHANAFYELAAKILPGNGQPYNQLAILASARNNTLLVVFYYLKSISVANPFPAASSNLLKTLSQICSKPNYSILGKSMGLTVGEFSDLFLQLIGCIHLQQDAGKLSVLREKVLQDFKDIVQEMSEVQVVLVAGICIFILSKNKLYNDRTIESISDDESDTWHLILSLSVGILQTLVVLSVEVISTNDLSCEKMKFLPGIKVFCDWIICNNLNLFEEKQLRDNLELFHGLARLGNLLQEMYPEKEKSCMPLLEDWQLFGILSLRKVHKRFDFKVQLNKVSNEEQYSIRTTRIIQFLEWLTQQHIPSKFISKDENTGDFICLAQTRIEDNVTVNPDAFGMAVKGLFDVLPNIHQKKNDSRSKSPFSENRSLFRTDSEECGIQDLSSVRGPINSYSLFDTMWNANLQNVSPGDHSKETSPMMPLSSLFPVSGQTYMGSAQLPVGSAPINRSTDHQYQPSSSPQQLFTQSQPLARHTLYSQDRSDQLPTQLKSLHLSSSVPNSMVQSPMSPINQHSLSFVEQQQQSASPMKSVVNSQYSYNHQVQPGFINNHLVHPNSFVNQFPSSSSPNFGVIGQTAVRAPPGITGNSMPSPVKNNHQGVSGLSAVSEDNWVSSNGLPIASSSRSIWSSNFAMGQGALSPLEQLLQEQKRHQRPK</sequence>